<dbReference type="SMART" id="SM00389">
    <property type="entry name" value="HOX"/>
    <property type="match status" value="1"/>
</dbReference>
<dbReference type="InterPro" id="IPR009057">
    <property type="entry name" value="Homeodomain-like_sf"/>
</dbReference>
<evidence type="ECO:0000313" key="9">
    <source>
        <dbReference type="Ensembl" id="ENSPPYP00000045723.1"/>
    </source>
</evidence>
<proteinExistence type="predicted"/>
<dbReference type="GO" id="GO:0001228">
    <property type="term" value="F:DNA-binding transcription activator activity, RNA polymerase II-specific"/>
    <property type="evidence" value="ECO:0007669"/>
    <property type="project" value="Ensembl"/>
</dbReference>
<evidence type="ECO:0000256" key="3">
    <source>
        <dbReference type="ARBA" id="ARBA00023242"/>
    </source>
</evidence>
<keyword evidence="2 4" id="KW-0371">Homeobox</keyword>
<evidence type="ECO:0000256" key="4">
    <source>
        <dbReference type="PROSITE-ProRule" id="PRU00108"/>
    </source>
</evidence>
<dbReference type="PROSITE" id="PS50071">
    <property type="entry name" value="HOMEOBOX_2"/>
    <property type="match status" value="1"/>
</dbReference>
<dbReference type="GeneTree" id="ENSGT00940000163757"/>
<keyword evidence="3 4" id="KW-0539">Nucleus</keyword>
<dbReference type="STRING" id="9601.ENSPPYP00000006193"/>
<name>A0A2J8TAM6_PONAB</name>
<feature type="compositionally biased region" description="Low complexity" evidence="6">
    <location>
        <begin position="1"/>
        <end position="19"/>
    </location>
</feature>
<dbReference type="Ensembl" id="ENSPPYT00000021790.2">
    <property type="protein sequence ID" value="ENSPPYP00000045723.1"/>
    <property type="gene ID" value="ENSPPYG00000018676.2"/>
</dbReference>
<keyword evidence="10" id="KW-1185">Reference proteome</keyword>
<evidence type="ECO:0000313" key="10">
    <source>
        <dbReference type="Proteomes" id="UP000001595"/>
    </source>
</evidence>
<evidence type="ECO:0000256" key="5">
    <source>
        <dbReference type="RuleBase" id="RU000682"/>
    </source>
</evidence>
<dbReference type="InterPro" id="IPR017970">
    <property type="entry name" value="Homeobox_CS"/>
</dbReference>
<dbReference type="PROSITE" id="PS00027">
    <property type="entry name" value="HOMEOBOX_1"/>
    <property type="match status" value="1"/>
</dbReference>
<feature type="region of interest" description="Disordered" evidence="6">
    <location>
        <begin position="1"/>
        <end position="94"/>
    </location>
</feature>
<dbReference type="PANTHER" id="PTHR24327:SF29">
    <property type="entry name" value="HOMEOBOX PROTEIN VENTX"/>
    <property type="match status" value="1"/>
</dbReference>
<keyword evidence="1 4" id="KW-0238">DNA-binding</keyword>
<feature type="compositionally biased region" description="Polar residues" evidence="6">
    <location>
        <begin position="22"/>
        <end position="34"/>
    </location>
</feature>
<gene>
    <name evidence="9" type="primary">VENTX</name>
    <name evidence="8" type="ORF">CR201_G0036487</name>
</gene>
<reference evidence="9" key="3">
    <citation type="submission" date="2025-05" db="UniProtKB">
        <authorList>
            <consortium name="Ensembl"/>
        </authorList>
    </citation>
    <scope>IDENTIFICATION</scope>
</reference>
<organism evidence="8">
    <name type="scientific">Pongo abelii</name>
    <name type="common">Sumatran orangutan</name>
    <name type="synonym">Pongo pygmaeus abelii</name>
    <dbReference type="NCBI Taxonomy" id="9601"/>
    <lineage>
        <taxon>Eukaryota</taxon>
        <taxon>Metazoa</taxon>
        <taxon>Chordata</taxon>
        <taxon>Craniata</taxon>
        <taxon>Vertebrata</taxon>
        <taxon>Euteleostomi</taxon>
        <taxon>Mammalia</taxon>
        <taxon>Eutheria</taxon>
        <taxon>Euarchontoglires</taxon>
        <taxon>Primates</taxon>
        <taxon>Haplorrhini</taxon>
        <taxon>Catarrhini</taxon>
        <taxon>Hominidae</taxon>
        <taxon>Pongo</taxon>
    </lineage>
</organism>
<dbReference type="AlphaFoldDB" id="A0A2J8TAM6"/>
<accession>A0A2J8TAM6</accession>
<evidence type="ECO:0000259" key="7">
    <source>
        <dbReference type="PROSITE" id="PS50071"/>
    </source>
</evidence>
<dbReference type="PANTHER" id="PTHR24327">
    <property type="entry name" value="HOMEOBOX PROTEIN"/>
    <property type="match status" value="1"/>
</dbReference>
<feature type="domain" description="Homeobox" evidence="7">
    <location>
        <begin position="89"/>
        <end position="149"/>
    </location>
</feature>
<dbReference type="InterPro" id="IPR050460">
    <property type="entry name" value="Distal-less_Homeobox_TF"/>
</dbReference>
<evidence type="ECO:0000256" key="6">
    <source>
        <dbReference type="SAM" id="MobiDB-lite"/>
    </source>
</evidence>
<feature type="region of interest" description="Disordered" evidence="6">
    <location>
        <begin position="229"/>
        <end position="250"/>
    </location>
</feature>
<feature type="DNA-binding region" description="Homeobox" evidence="4">
    <location>
        <begin position="91"/>
        <end position="150"/>
    </location>
</feature>
<dbReference type="CDD" id="cd00086">
    <property type="entry name" value="homeodomain"/>
    <property type="match status" value="1"/>
</dbReference>
<reference evidence="9 10" key="1">
    <citation type="submission" date="2008-02" db="EMBL/GenBank/DDBJ databases">
        <title>A 6x draft sequence assembly of the Pongo pygmaeus abelii genome.</title>
        <authorList>
            <person name="Wilson R.K."/>
            <person name="Mardis E."/>
        </authorList>
    </citation>
    <scope>NUCLEOTIDE SEQUENCE [LARGE SCALE GENOMIC DNA]</scope>
</reference>
<dbReference type="GO" id="GO:0005634">
    <property type="term" value="C:nucleus"/>
    <property type="evidence" value="ECO:0007669"/>
    <property type="project" value="UniProtKB-SubCell"/>
</dbReference>
<dbReference type="GO" id="GO:0000978">
    <property type="term" value="F:RNA polymerase II cis-regulatory region sequence-specific DNA binding"/>
    <property type="evidence" value="ECO:0007669"/>
    <property type="project" value="TreeGrafter"/>
</dbReference>
<dbReference type="EMBL" id="NDHI03003511">
    <property type="protein sequence ID" value="PNJ30095.1"/>
    <property type="molecule type" value="Genomic_DNA"/>
</dbReference>
<dbReference type="OMA" id="FQHHQYL"/>
<dbReference type="Gene3D" id="1.10.10.60">
    <property type="entry name" value="Homeodomain-like"/>
    <property type="match status" value="1"/>
</dbReference>
<evidence type="ECO:0000256" key="2">
    <source>
        <dbReference type="ARBA" id="ARBA00023155"/>
    </source>
</evidence>
<protein>
    <submittedName>
        <fullName evidence="9">VENT homeobox</fullName>
    </submittedName>
    <submittedName>
        <fullName evidence="8">VENTX isoform 1</fullName>
    </submittedName>
</protein>
<reference evidence="8" key="2">
    <citation type="submission" date="2017-12" db="EMBL/GenBank/DDBJ databases">
        <title>High-resolution comparative analysis of great ape genomes.</title>
        <authorList>
            <person name="Pollen A."/>
            <person name="Hastie A."/>
            <person name="Hormozdiari F."/>
            <person name="Dougherty M."/>
            <person name="Liu R."/>
            <person name="Chaisson M."/>
            <person name="Hoppe E."/>
            <person name="Hill C."/>
            <person name="Pang A."/>
            <person name="Hillier L."/>
            <person name="Baker C."/>
            <person name="Armstrong J."/>
            <person name="Shendure J."/>
            <person name="Paten B."/>
            <person name="Wilson R."/>
            <person name="Chao H."/>
            <person name="Schneider V."/>
            <person name="Ventura M."/>
            <person name="Kronenberg Z."/>
            <person name="Murali S."/>
            <person name="Gordon D."/>
            <person name="Cantsilieris S."/>
            <person name="Munson K."/>
            <person name="Nelson B."/>
            <person name="Raja A."/>
            <person name="Underwood J."/>
            <person name="Diekhans M."/>
            <person name="Fiddes I."/>
            <person name="Haussler D."/>
            <person name="Eichler E."/>
        </authorList>
    </citation>
    <scope>NUCLEOTIDE SEQUENCE [LARGE SCALE GENOMIC DNA]</scope>
    <source>
        <strain evidence="8">Susie</strain>
    </source>
</reference>
<evidence type="ECO:0000313" key="8">
    <source>
        <dbReference type="EMBL" id="PNJ30095.1"/>
    </source>
</evidence>
<dbReference type="FunFam" id="1.10.10.60:FF:000520">
    <property type="entry name" value="homeobox protein VENTX"/>
    <property type="match status" value="1"/>
</dbReference>
<dbReference type="SUPFAM" id="SSF46689">
    <property type="entry name" value="Homeodomain-like"/>
    <property type="match status" value="1"/>
</dbReference>
<comment type="subcellular location">
    <subcellularLocation>
        <location evidence="4 5">Nucleus</location>
    </subcellularLocation>
</comment>
<dbReference type="InterPro" id="IPR001356">
    <property type="entry name" value="HD"/>
</dbReference>
<dbReference type="Proteomes" id="UP000001595">
    <property type="component" value="Chromosome 10"/>
</dbReference>
<evidence type="ECO:0000256" key="1">
    <source>
        <dbReference type="ARBA" id="ARBA00023125"/>
    </source>
</evidence>
<sequence>MRLSSSPPRGGQQPSSFGSVDWLSQSSCSGTTHTPRPADVSPGILPGPGQTSGARQRPQAVSIREAARSSNLPAPERAVAGLSKEPNTLRAPRVRTAFTTEQVRTLEGVFQHHQYLSPLERKRLAREMQLSEVQIKTWFQNRRMKHKRQMQDPQLHSPFSGSLHAPPAFHSPSSGLTNGLQLLCPWAPLSGPQALMLPPGSFWGLCQVAQEALASAEASCCWQPLASHPPTPGSGRPTLGPALSTGPRGLCALPQTGDAF</sequence>
<dbReference type="Pfam" id="PF00046">
    <property type="entry name" value="Homeodomain"/>
    <property type="match status" value="1"/>
</dbReference>
<accession>A0A8I5U564</accession>